<dbReference type="EMBL" id="DQAY01000017">
    <property type="protein sequence ID" value="HCO21942.1"/>
    <property type="molecule type" value="Genomic_DNA"/>
</dbReference>
<dbReference type="Pfam" id="PF08450">
    <property type="entry name" value="SGL"/>
    <property type="match status" value="1"/>
</dbReference>
<dbReference type="InterPro" id="IPR011042">
    <property type="entry name" value="6-blade_b-propeller_TolB-like"/>
</dbReference>
<dbReference type="Gene3D" id="2.120.10.30">
    <property type="entry name" value="TolB, C-terminal domain"/>
    <property type="match status" value="1"/>
</dbReference>
<keyword evidence="1" id="KW-0378">Hydrolase</keyword>
<reference evidence="4 5" key="1">
    <citation type="journal article" date="2018" name="Nat. Biotechnol.">
        <title>A standardized bacterial taxonomy based on genome phylogeny substantially revises the tree of life.</title>
        <authorList>
            <person name="Parks D.H."/>
            <person name="Chuvochina M."/>
            <person name="Waite D.W."/>
            <person name="Rinke C."/>
            <person name="Skarshewski A."/>
            <person name="Chaumeil P.A."/>
            <person name="Hugenholtz P."/>
        </authorList>
    </citation>
    <scope>NUCLEOTIDE SEQUENCE [LARGE SCALE GENOMIC DNA]</scope>
    <source>
        <strain evidence="4">UBA9375</strain>
    </source>
</reference>
<feature type="chain" id="PRO_5017794559" evidence="2">
    <location>
        <begin position="24"/>
        <end position="314"/>
    </location>
</feature>
<accession>A0A3D3R1I3</accession>
<dbReference type="Proteomes" id="UP000263642">
    <property type="component" value="Unassembled WGS sequence"/>
</dbReference>
<proteinExistence type="predicted"/>
<evidence type="ECO:0000259" key="3">
    <source>
        <dbReference type="Pfam" id="PF08450"/>
    </source>
</evidence>
<sequence length="314" mass="34056">MKNILNWTAVALMLSLSAAMTQAEEQAEIPGVGPVSKPVKLFTDFKFTEGPAFDLQGNLYFTDIPDNKIYQVDTKGKLSTFLEPSNHCNGLMLDGANKLLACEMDGRLVSINLKDKKVTPLAPQYKGQRFNAPNDLVIDRTGGIYFTDPHFRAPEPLPQGKVAVYYRAADGEVTRLVDDLAAPNGVILSPDEKTLYVIPSMSKEMWAYPVTSPGKIGKGRVFCSLKQEPGTPEPGRGGDGLTIDTNGNLYITSGLGLQVFSPEGKLLGIIEVPEKPANVTFGGKDNASLFITARTSLYRVDTKAKGHRFPGKSS</sequence>
<dbReference type="InterPro" id="IPR013658">
    <property type="entry name" value="SGL"/>
</dbReference>
<dbReference type="PANTHER" id="PTHR47572">
    <property type="entry name" value="LIPOPROTEIN-RELATED"/>
    <property type="match status" value="1"/>
</dbReference>
<feature type="domain" description="SMP-30/Gluconolactonase/LRE-like region" evidence="3">
    <location>
        <begin position="47"/>
        <end position="293"/>
    </location>
</feature>
<gene>
    <name evidence="4" type="ORF">DIT97_02275</name>
</gene>
<protein>
    <submittedName>
        <fullName evidence="4">Gluconolactonase</fullName>
    </submittedName>
</protein>
<evidence type="ECO:0000313" key="5">
    <source>
        <dbReference type="Proteomes" id="UP000263642"/>
    </source>
</evidence>
<feature type="signal peptide" evidence="2">
    <location>
        <begin position="1"/>
        <end position="23"/>
    </location>
</feature>
<comment type="caution">
    <text evidence="4">The sequence shown here is derived from an EMBL/GenBank/DDBJ whole genome shotgun (WGS) entry which is preliminary data.</text>
</comment>
<dbReference type="InterPro" id="IPR051262">
    <property type="entry name" value="SMP-30/CGR1_Lactonase"/>
</dbReference>
<name>A0A3D3R1I3_9PLAN</name>
<dbReference type="PANTHER" id="PTHR47572:SF4">
    <property type="entry name" value="LACTONASE DRP35"/>
    <property type="match status" value="1"/>
</dbReference>
<evidence type="ECO:0000256" key="1">
    <source>
        <dbReference type="ARBA" id="ARBA00022801"/>
    </source>
</evidence>
<dbReference type="SUPFAM" id="SSF63829">
    <property type="entry name" value="Calcium-dependent phosphotriesterase"/>
    <property type="match status" value="1"/>
</dbReference>
<evidence type="ECO:0000256" key="2">
    <source>
        <dbReference type="SAM" id="SignalP"/>
    </source>
</evidence>
<keyword evidence="2" id="KW-0732">Signal</keyword>
<organism evidence="4 5">
    <name type="scientific">Gimesia maris</name>
    <dbReference type="NCBI Taxonomy" id="122"/>
    <lineage>
        <taxon>Bacteria</taxon>
        <taxon>Pseudomonadati</taxon>
        <taxon>Planctomycetota</taxon>
        <taxon>Planctomycetia</taxon>
        <taxon>Planctomycetales</taxon>
        <taxon>Planctomycetaceae</taxon>
        <taxon>Gimesia</taxon>
    </lineage>
</organism>
<dbReference type="GO" id="GO:0016787">
    <property type="term" value="F:hydrolase activity"/>
    <property type="evidence" value="ECO:0007669"/>
    <property type="project" value="UniProtKB-KW"/>
</dbReference>
<evidence type="ECO:0000313" key="4">
    <source>
        <dbReference type="EMBL" id="HCO21942.1"/>
    </source>
</evidence>
<dbReference type="AlphaFoldDB" id="A0A3D3R1I3"/>